<dbReference type="Gene3D" id="3.50.50.60">
    <property type="entry name" value="FAD/NAD(P)-binding domain"/>
    <property type="match status" value="1"/>
</dbReference>
<dbReference type="PIRSF" id="PIRSF000137">
    <property type="entry name" value="Alcohol_oxidase"/>
    <property type="match status" value="1"/>
</dbReference>
<feature type="domain" description="Glucose-methanol-choline oxidoreductase N-terminal" evidence="8">
    <location>
        <begin position="252"/>
        <end position="266"/>
    </location>
</feature>
<evidence type="ECO:0000256" key="2">
    <source>
        <dbReference type="ARBA" id="ARBA00010790"/>
    </source>
</evidence>
<keyword evidence="10" id="KW-1185">Reference proteome</keyword>
<dbReference type="RefSeq" id="WP_058481059.1">
    <property type="nucleotide sequence ID" value="NZ_CAAAIQ010000002.1"/>
</dbReference>
<dbReference type="InterPro" id="IPR007867">
    <property type="entry name" value="GMC_OxRtase_C"/>
</dbReference>
<feature type="domain" description="Glucose-methanol-choline oxidoreductase N-terminal" evidence="7">
    <location>
        <begin position="80"/>
        <end position="103"/>
    </location>
</feature>
<evidence type="ECO:0000259" key="7">
    <source>
        <dbReference type="PROSITE" id="PS00623"/>
    </source>
</evidence>
<dbReference type="PROSITE" id="PS00623">
    <property type="entry name" value="GMC_OXRED_1"/>
    <property type="match status" value="1"/>
</dbReference>
<dbReference type="GO" id="GO:0016614">
    <property type="term" value="F:oxidoreductase activity, acting on CH-OH group of donors"/>
    <property type="evidence" value="ECO:0007669"/>
    <property type="project" value="InterPro"/>
</dbReference>
<dbReference type="Gene3D" id="3.30.560.10">
    <property type="entry name" value="Glucose Oxidase, domain 3"/>
    <property type="match status" value="1"/>
</dbReference>
<accession>A0A0W1A276</accession>
<dbReference type="Pfam" id="PF00732">
    <property type="entry name" value="GMC_oxred_N"/>
    <property type="match status" value="1"/>
</dbReference>
<comment type="cofactor">
    <cofactor evidence="1 5">
        <name>FAD</name>
        <dbReference type="ChEBI" id="CHEBI:57692"/>
    </cofactor>
</comment>
<dbReference type="EC" id="1.1.99.-" evidence="9"/>
<comment type="similarity">
    <text evidence="2 6">Belongs to the GMC oxidoreductase family.</text>
</comment>
<evidence type="ECO:0000256" key="3">
    <source>
        <dbReference type="ARBA" id="ARBA00022630"/>
    </source>
</evidence>
<protein>
    <submittedName>
        <fullName evidence="9">Alcohol dehydrogenase (Acceptor)</fullName>
        <ecNumber evidence="9">1.1.99.-</ecNumber>
    </submittedName>
</protein>
<dbReference type="AlphaFoldDB" id="A0A0W1A276"/>
<evidence type="ECO:0000256" key="5">
    <source>
        <dbReference type="PIRSR" id="PIRSR000137-2"/>
    </source>
</evidence>
<dbReference type="PROSITE" id="PS00624">
    <property type="entry name" value="GMC_OXRED_2"/>
    <property type="match status" value="1"/>
</dbReference>
<dbReference type="InterPro" id="IPR012132">
    <property type="entry name" value="GMC_OxRdtase"/>
</dbReference>
<dbReference type="SUPFAM" id="SSF51905">
    <property type="entry name" value="FAD/NAD(P)-binding domain"/>
    <property type="match status" value="1"/>
</dbReference>
<evidence type="ECO:0000313" key="9">
    <source>
        <dbReference type="EMBL" id="KTD75484.1"/>
    </source>
</evidence>
<keyword evidence="3 6" id="KW-0285">Flavoprotein</keyword>
<evidence type="ECO:0000313" key="10">
    <source>
        <dbReference type="Proteomes" id="UP000054729"/>
    </source>
</evidence>
<dbReference type="GO" id="GO:0050660">
    <property type="term" value="F:flavin adenine dinucleotide binding"/>
    <property type="evidence" value="ECO:0007669"/>
    <property type="project" value="InterPro"/>
</dbReference>
<evidence type="ECO:0000256" key="1">
    <source>
        <dbReference type="ARBA" id="ARBA00001974"/>
    </source>
</evidence>
<name>A0A0W1A276_9GAMM</name>
<evidence type="ECO:0000256" key="6">
    <source>
        <dbReference type="RuleBase" id="RU003968"/>
    </source>
</evidence>
<comment type="caution">
    <text evidence="9">The sequence shown here is derived from an EMBL/GenBank/DDBJ whole genome shotgun (WGS) entry which is preliminary data.</text>
</comment>
<organism evidence="9 10">
    <name type="scientific">Legionella waltersii</name>
    <dbReference type="NCBI Taxonomy" id="66969"/>
    <lineage>
        <taxon>Bacteria</taxon>
        <taxon>Pseudomonadati</taxon>
        <taxon>Pseudomonadota</taxon>
        <taxon>Gammaproteobacteria</taxon>
        <taxon>Legionellales</taxon>
        <taxon>Legionellaceae</taxon>
        <taxon>Legionella</taxon>
    </lineage>
</organism>
<evidence type="ECO:0000259" key="8">
    <source>
        <dbReference type="PROSITE" id="PS00624"/>
    </source>
</evidence>
<proteinExistence type="inferred from homology"/>
<evidence type="ECO:0000256" key="4">
    <source>
        <dbReference type="ARBA" id="ARBA00022827"/>
    </source>
</evidence>
<dbReference type="Pfam" id="PF05199">
    <property type="entry name" value="GMC_oxred_C"/>
    <property type="match status" value="1"/>
</dbReference>
<dbReference type="PATRIC" id="fig|66969.6.peg.2628"/>
<dbReference type="EMBL" id="LNZB01000056">
    <property type="protein sequence ID" value="KTD75484.1"/>
    <property type="molecule type" value="Genomic_DNA"/>
</dbReference>
<reference evidence="9 10" key="1">
    <citation type="submission" date="2015-11" db="EMBL/GenBank/DDBJ databases">
        <title>Genomic analysis of 38 Legionella species identifies large and diverse effector repertoires.</title>
        <authorList>
            <person name="Burstein D."/>
            <person name="Amaro F."/>
            <person name="Zusman T."/>
            <person name="Lifshitz Z."/>
            <person name="Cohen O."/>
            <person name="Gilbert J.A."/>
            <person name="Pupko T."/>
            <person name="Shuman H.A."/>
            <person name="Segal G."/>
        </authorList>
    </citation>
    <scope>NUCLEOTIDE SEQUENCE [LARGE SCALE GENOMIC DNA]</scope>
    <source>
        <strain evidence="9 10">ATCC 51914</strain>
    </source>
</reference>
<sequence length="526" mass="58308">MDFDYIIIGGGSAGCLLAARLSENPENTVLLLESGGSNQSLFIQIPFFTVFTMPFCLKNWHYYTEPQPGLNNRRGYQPRGKVLGGSSGINAMIYIRGQKEDYDEWEKSTSSDWSYNAVLPLFKRFENNATINSAFHGYQGELAVNDLISPNPASQVFIDAAVACGYRRNTDFNGAEQSGVGFYQVTQKSGKRHSSADAFLQSILSKPNLTVLLKAHAMKLMFNHKHCSGVRVRHQGKHVEFTAKKKVILTAGAINTPQLLLLSGVGSKEQLDKFGIACVHELPGVGENLHDHPDYVHVYKSKNAELLGFNPSGIIDIIKGLREYRRFKSGIITSNFAEAGGFLSSDNHVSRPDIQLHFVPGVVDNHCHKFHFFKGMSLHCCVLRPKSRGQISLKSANPFHAPAIHPNFLDHEYDVNTMIKAYQMSQEIMEHPLFASYGAKPLYPAKSEEEILHLIRQRTDTVYHPVGSCRMGKDEMAVVDPKLNVYGVEGLMIADASIMPAVISGNTNAPTMMIAEQAAKFILEKG</sequence>
<dbReference type="PANTHER" id="PTHR11552:SF147">
    <property type="entry name" value="CHOLINE DEHYDROGENASE, MITOCHONDRIAL"/>
    <property type="match status" value="1"/>
</dbReference>
<dbReference type="Proteomes" id="UP000054729">
    <property type="component" value="Unassembled WGS sequence"/>
</dbReference>
<dbReference type="SUPFAM" id="SSF54373">
    <property type="entry name" value="FAD-linked reductases, C-terminal domain"/>
    <property type="match status" value="1"/>
</dbReference>
<dbReference type="InterPro" id="IPR036188">
    <property type="entry name" value="FAD/NAD-bd_sf"/>
</dbReference>
<dbReference type="PANTHER" id="PTHR11552">
    <property type="entry name" value="GLUCOSE-METHANOL-CHOLINE GMC OXIDOREDUCTASE"/>
    <property type="match status" value="1"/>
</dbReference>
<dbReference type="InterPro" id="IPR000172">
    <property type="entry name" value="GMC_OxRdtase_N"/>
</dbReference>
<keyword evidence="4 5" id="KW-0274">FAD</keyword>
<dbReference type="STRING" id="66969.Lwal_2422"/>
<keyword evidence="9" id="KW-0560">Oxidoreductase</keyword>
<dbReference type="OrthoDB" id="9785276at2"/>
<gene>
    <name evidence="9" type="primary">alkJ</name>
    <name evidence="9" type="ORF">Lwal_2422</name>
</gene>
<feature type="binding site" evidence="5">
    <location>
        <position position="82"/>
    </location>
    <ligand>
        <name>FAD</name>
        <dbReference type="ChEBI" id="CHEBI:57692"/>
    </ligand>
</feature>